<keyword evidence="3" id="KW-1185">Reference proteome</keyword>
<dbReference type="AlphaFoldDB" id="W4LGD2"/>
<evidence type="ECO:0000259" key="1">
    <source>
        <dbReference type="Pfam" id="PF04754"/>
    </source>
</evidence>
<comment type="caution">
    <text evidence="2">The sequence shown here is derived from an EMBL/GenBank/DDBJ whole genome shotgun (WGS) entry which is preliminary data.</text>
</comment>
<sequence>MLKYCCRIWDVNLHERPTPTELRPIVPLVFYQGERSWSYSTEFADLFAEGVRAWPWVPRFSHELLDQSGMEPEEVQGDLKARLMQLLLLAAYHPGRLWQELVVELLATLSSLPPEGGMNYIRVFLIYILQTQDREAIELFQEVLQRQTPQLGGDLMTYAQELLAEGRTEGRTEGRAEGRTEGKLRNQVEVIEGMLQEGIAWAVIERVTGVHEAQFESLKQQVEEMNE</sequence>
<accession>W4LGD2</accession>
<dbReference type="PANTHER" id="PTHR34611">
    <property type="match status" value="1"/>
</dbReference>
<organism evidence="2 3">
    <name type="scientific">Entotheonella factor</name>
    <dbReference type="NCBI Taxonomy" id="1429438"/>
    <lineage>
        <taxon>Bacteria</taxon>
        <taxon>Pseudomonadati</taxon>
        <taxon>Nitrospinota/Tectimicrobiota group</taxon>
        <taxon>Candidatus Tectimicrobiota</taxon>
        <taxon>Candidatus Entotheonellia</taxon>
        <taxon>Candidatus Entotheonellales</taxon>
        <taxon>Candidatus Entotheonellaceae</taxon>
        <taxon>Candidatus Entotheonella</taxon>
    </lineage>
</organism>
<dbReference type="InterPro" id="IPR006842">
    <property type="entry name" value="Transposase_31"/>
</dbReference>
<protein>
    <recommendedName>
        <fullName evidence="1">Transposase (putative) YhgA-like domain-containing protein</fullName>
    </recommendedName>
</protein>
<proteinExistence type="predicted"/>
<dbReference type="PATRIC" id="fig|1429438.4.peg.4637"/>
<evidence type="ECO:0000313" key="3">
    <source>
        <dbReference type="Proteomes" id="UP000019141"/>
    </source>
</evidence>
<dbReference type="PANTHER" id="PTHR34611:SF2">
    <property type="entry name" value="INACTIVE RECOMBINATION-PROMOTING NUCLEASE-LIKE PROTEIN RPNE-RELATED"/>
    <property type="match status" value="1"/>
</dbReference>
<evidence type="ECO:0000313" key="2">
    <source>
        <dbReference type="EMBL" id="ETW97062.1"/>
    </source>
</evidence>
<name>W4LGD2_ENTF1</name>
<dbReference type="Pfam" id="PF04754">
    <property type="entry name" value="Transposase_31"/>
    <property type="match status" value="1"/>
</dbReference>
<reference evidence="2 3" key="1">
    <citation type="journal article" date="2014" name="Nature">
        <title>An environmental bacterial taxon with a large and distinct metabolic repertoire.</title>
        <authorList>
            <person name="Wilson M.C."/>
            <person name="Mori T."/>
            <person name="Ruckert C."/>
            <person name="Uria A.R."/>
            <person name="Helf M.J."/>
            <person name="Takada K."/>
            <person name="Gernert C."/>
            <person name="Steffens U.A."/>
            <person name="Heycke N."/>
            <person name="Schmitt S."/>
            <person name="Rinke C."/>
            <person name="Helfrich E.J."/>
            <person name="Brachmann A.O."/>
            <person name="Gurgui C."/>
            <person name="Wakimoto T."/>
            <person name="Kracht M."/>
            <person name="Crusemann M."/>
            <person name="Hentschel U."/>
            <person name="Abe I."/>
            <person name="Matsunaga S."/>
            <person name="Kalinowski J."/>
            <person name="Takeyama H."/>
            <person name="Piel J."/>
        </authorList>
    </citation>
    <scope>NUCLEOTIDE SEQUENCE [LARGE SCALE GENOMIC DNA]</scope>
    <source>
        <strain evidence="3">TSY1</strain>
    </source>
</reference>
<feature type="domain" description="Transposase (putative) YhgA-like" evidence="1">
    <location>
        <begin position="1"/>
        <end position="94"/>
    </location>
</feature>
<gene>
    <name evidence="2" type="ORF">ETSY1_24155</name>
</gene>
<dbReference type="HOGENOM" id="CLU_1217996_0_0_7"/>
<dbReference type="Proteomes" id="UP000019141">
    <property type="component" value="Unassembled WGS sequence"/>
</dbReference>
<dbReference type="GO" id="GO:0006310">
    <property type="term" value="P:DNA recombination"/>
    <property type="evidence" value="ECO:0007669"/>
    <property type="project" value="TreeGrafter"/>
</dbReference>
<dbReference type="EMBL" id="AZHW01000710">
    <property type="protein sequence ID" value="ETW97062.1"/>
    <property type="molecule type" value="Genomic_DNA"/>
</dbReference>
<dbReference type="InterPro" id="IPR051699">
    <property type="entry name" value="Rpn/YhgA-like_nuclease"/>
</dbReference>
<dbReference type="GO" id="GO:1990238">
    <property type="term" value="F:double-stranded DNA endonuclease activity"/>
    <property type="evidence" value="ECO:0007669"/>
    <property type="project" value="TreeGrafter"/>
</dbReference>